<proteinExistence type="predicted"/>
<dbReference type="SMART" id="SM00198">
    <property type="entry name" value="SCP"/>
    <property type="match status" value="1"/>
</dbReference>
<keyword evidence="2" id="KW-0964">Secreted</keyword>
<gene>
    <name evidence="5" type="ORF">BDFB_007423</name>
</gene>
<organism evidence="5 6">
    <name type="scientific">Asbolus verrucosus</name>
    <name type="common">Desert ironclad beetle</name>
    <dbReference type="NCBI Taxonomy" id="1661398"/>
    <lineage>
        <taxon>Eukaryota</taxon>
        <taxon>Metazoa</taxon>
        <taxon>Ecdysozoa</taxon>
        <taxon>Arthropoda</taxon>
        <taxon>Hexapoda</taxon>
        <taxon>Insecta</taxon>
        <taxon>Pterygota</taxon>
        <taxon>Neoptera</taxon>
        <taxon>Endopterygota</taxon>
        <taxon>Coleoptera</taxon>
        <taxon>Polyphaga</taxon>
        <taxon>Cucujiformia</taxon>
        <taxon>Tenebrionidae</taxon>
        <taxon>Pimeliinae</taxon>
        <taxon>Asbolus</taxon>
    </lineage>
</organism>
<dbReference type="EMBL" id="QDEB01121454">
    <property type="protein sequence ID" value="RZB40195.1"/>
    <property type="molecule type" value="Genomic_DNA"/>
</dbReference>
<comment type="caution">
    <text evidence="5">The sequence shown here is derived from an EMBL/GenBank/DDBJ whole genome shotgun (WGS) entry which is preliminary data.</text>
</comment>
<dbReference type="InterPro" id="IPR035940">
    <property type="entry name" value="CAP_sf"/>
</dbReference>
<dbReference type="Pfam" id="PF00188">
    <property type="entry name" value="CAP"/>
    <property type="match status" value="1"/>
</dbReference>
<evidence type="ECO:0000256" key="1">
    <source>
        <dbReference type="ARBA" id="ARBA00004613"/>
    </source>
</evidence>
<keyword evidence="6" id="KW-1185">Reference proteome</keyword>
<evidence type="ECO:0000313" key="6">
    <source>
        <dbReference type="Proteomes" id="UP000292052"/>
    </source>
</evidence>
<dbReference type="GO" id="GO:0005576">
    <property type="term" value="C:extracellular region"/>
    <property type="evidence" value="ECO:0007669"/>
    <property type="project" value="UniProtKB-SubCell"/>
</dbReference>
<protein>
    <submittedName>
        <fullName evidence="5">CAP domain containing protein</fullName>
    </submittedName>
</protein>
<evidence type="ECO:0000259" key="4">
    <source>
        <dbReference type="SMART" id="SM00198"/>
    </source>
</evidence>
<keyword evidence="3" id="KW-0732">Signal</keyword>
<dbReference type="SUPFAM" id="SSF55797">
    <property type="entry name" value="PR-1-like"/>
    <property type="match status" value="1"/>
</dbReference>
<feature type="chain" id="PRO_5019775897" evidence="3">
    <location>
        <begin position="17"/>
        <end position="305"/>
    </location>
</feature>
<feature type="domain" description="SCP" evidence="4">
    <location>
        <begin position="64"/>
        <end position="227"/>
    </location>
</feature>
<dbReference type="CDD" id="cd05380">
    <property type="entry name" value="CAP_euk"/>
    <property type="match status" value="1"/>
</dbReference>
<evidence type="ECO:0000256" key="2">
    <source>
        <dbReference type="ARBA" id="ARBA00022525"/>
    </source>
</evidence>
<evidence type="ECO:0000256" key="3">
    <source>
        <dbReference type="SAM" id="SignalP"/>
    </source>
</evidence>
<dbReference type="InterPro" id="IPR014044">
    <property type="entry name" value="CAP_dom"/>
</dbReference>
<accession>A0A482VA92</accession>
<evidence type="ECO:0000313" key="5">
    <source>
        <dbReference type="EMBL" id="RZB40195.1"/>
    </source>
</evidence>
<comment type="subcellular location">
    <subcellularLocation>
        <location evidence="1">Secreted</location>
    </subcellularLocation>
</comment>
<name>A0A482VA92_ASBVE</name>
<feature type="signal peptide" evidence="3">
    <location>
        <begin position="1"/>
        <end position="16"/>
    </location>
</feature>
<dbReference type="AlphaFoldDB" id="A0A482VA92"/>
<dbReference type="PANTHER" id="PTHR10334">
    <property type="entry name" value="CYSTEINE-RICH SECRETORY PROTEIN-RELATED"/>
    <property type="match status" value="1"/>
</dbReference>
<dbReference type="Proteomes" id="UP000292052">
    <property type="component" value="Unassembled WGS sequence"/>
</dbReference>
<dbReference type="InterPro" id="IPR001283">
    <property type="entry name" value="CRISP-related"/>
</dbReference>
<sequence>MIKIFIFLILFYWSQSEFNEKPFDPTMFNYCDFSCVEGPKKYNNSACNCVIKKNHTELLDEVVRFRRDILKQHNDLRDYLASGQEAHKHWPEAANMEALNYDLELEYVARCYAGYFMVGRDKCRRTKNFFYSGQNIAGKNAKLNVNSTVALVRGWYEEINNVDADEEIKTKFINEFPYHYLKPAGQFTQLIWAKEKYVGCARVWNPSNPRASWRFTLICNYGGSFEGANAKGKPIYQIGEKCSGCPGGMKCNNDYGGPYTALCGRINPIPVMAPNEIPKSIGIYLSCHKQAFLSCVLIVWLLIYF</sequence>
<dbReference type="OrthoDB" id="43654at2759"/>
<dbReference type="Gene3D" id="3.40.33.10">
    <property type="entry name" value="CAP"/>
    <property type="match status" value="1"/>
</dbReference>
<reference evidence="5 6" key="1">
    <citation type="submission" date="2017-03" db="EMBL/GenBank/DDBJ databases">
        <title>Genome of the blue death feigning beetle - Asbolus verrucosus.</title>
        <authorList>
            <person name="Rider S.D."/>
        </authorList>
    </citation>
    <scope>NUCLEOTIDE SEQUENCE [LARGE SCALE GENOMIC DNA]</scope>
    <source>
        <strain evidence="5">Butters</strain>
        <tissue evidence="5">Head and leg muscle</tissue>
    </source>
</reference>